<dbReference type="Gene3D" id="3.10.180.10">
    <property type="entry name" value="2,3-Dihydroxybiphenyl 1,2-Dioxygenase, domain 1"/>
    <property type="match status" value="1"/>
</dbReference>
<dbReference type="PROSITE" id="PS51819">
    <property type="entry name" value="VOC"/>
    <property type="match status" value="1"/>
</dbReference>
<feature type="domain" description="VOC" evidence="4">
    <location>
        <begin position="4"/>
        <end position="122"/>
    </location>
</feature>
<dbReference type="Proteomes" id="UP000278006">
    <property type="component" value="Unassembled WGS sequence"/>
</dbReference>
<dbReference type="InterPro" id="IPR029068">
    <property type="entry name" value="Glyas_Bleomycin-R_OHBP_Dase"/>
</dbReference>
<evidence type="ECO:0000313" key="6">
    <source>
        <dbReference type="Proteomes" id="UP000278006"/>
    </source>
</evidence>
<keyword evidence="6" id="KW-1185">Reference proteome</keyword>
<dbReference type="Pfam" id="PF00903">
    <property type="entry name" value="Glyoxalase"/>
    <property type="match status" value="1"/>
</dbReference>
<keyword evidence="3" id="KW-0046">Antibiotic resistance</keyword>
<evidence type="ECO:0000313" key="5">
    <source>
        <dbReference type="EMBL" id="RMX04754.1"/>
    </source>
</evidence>
<dbReference type="InterPro" id="IPR000335">
    <property type="entry name" value="Bleomycin-R"/>
</dbReference>
<dbReference type="RefSeq" id="WP_122229974.1">
    <property type="nucleotide sequence ID" value="NZ_RDQO01000004.1"/>
</dbReference>
<dbReference type="AlphaFoldDB" id="A0A3M6QNX4"/>
<name>A0A3M6QNX4_9BURK</name>
<dbReference type="OrthoDB" id="9803104at2"/>
<organism evidence="5 6">
    <name type="scientific">Corticibacter populi</name>
    <dbReference type="NCBI Taxonomy" id="1550736"/>
    <lineage>
        <taxon>Bacteria</taxon>
        <taxon>Pseudomonadati</taxon>
        <taxon>Pseudomonadota</taxon>
        <taxon>Betaproteobacteria</taxon>
        <taxon>Burkholderiales</taxon>
        <taxon>Comamonadaceae</taxon>
        <taxon>Corticibacter</taxon>
    </lineage>
</organism>
<dbReference type="SUPFAM" id="SSF54593">
    <property type="entry name" value="Glyoxalase/Bleomycin resistance protein/Dihydroxybiphenyl dioxygenase"/>
    <property type="match status" value="1"/>
</dbReference>
<dbReference type="CDD" id="cd08349">
    <property type="entry name" value="BLMA_like"/>
    <property type="match status" value="1"/>
</dbReference>
<evidence type="ECO:0000256" key="3">
    <source>
        <dbReference type="ARBA" id="ARBA00023251"/>
    </source>
</evidence>
<evidence type="ECO:0000259" key="4">
    <source>
        <dbReference type="PROSITE" id="PS51819"/>
    </source>
</evidence>
<evidence type="ECO:0000256" key="2">
    <source>
        <dbReference type="ARBA" id="ARBA00021572"/>
    </source>
</evidence>
<dbReference type="InterPro" id="IPR004360">
    <property type="entry name" value="Glyas_Fos-R_dOase_dom"/>
</dbReference>
<accession>A0A3M6QNX4</accession>
<gene>
    <name evidence="5" type="ORF">D8I35_12830</name>
</gene>
<proteinExistence type="inferred from homology"/>
<reference evidence="5 6" key="1">
    <citation type="submission" date="2018-10" db="EMBL/GenBank/DDBJ databases">
        <title>Draft genome of Cortibacter populi DSM10536.</title>
        <authorList>
            <person name="Bernier A.-M."/>
            <person name="Bernard K."/>
        </authorList>
    </citation>
    <scope>NUCLEOTIDE SEQUENCE [LARGE SCALE GENOMIC DNA]</scope>
    <source>
        <strain evidence="5 6">DSM 105136</strain>
    </source>
</reference>
<comment type="caution">
    <text evidence="5">The sequence shown here is derived from an EMBL/GenBank/DDBJ whole genome shotgun (WGS) entry which is preliminary data.</text>
</comment>
<protein>
    <recommendedName>
        <fullName evidence="2">Bleomycin resistance protein</fullName>
    </recommendedName>
</protein>
<comment type="similarity">
    <text evidence="1">Belongs to the bleomycin resistance protein family.</text>
</comment>
<sequence length="124" mass="13804">MSESILSTAIPQLPSGDIRITAAFFADGLGFEIAAVYAEQRFLIVRRGGAEVHFWQTDTAEDARHYGAASSCYIRVRGIDLLHAEFLRRGVQCRQAPLTQPWGMREMQVDDPYGNAIRFGEDPG</sequence>
<dbReference type="EMBL" id="RDQO01000004">
    <property type="protein sequence ID" value="RMX04754.1"/>
    <property type="molecule type" value="Genomic_DNA"/>
</dbReference>
<evidence type="ECO:0000256" key="1">
    <source>
        <dbReference type="ARBA" id="ARBA00011051"/>
    </source>
</evidence>
<dbReference type="GO" id="GO:0046677">
    <property type="term" value="P:response to antibiotic"/>
    <property type="evidence" value="ECO:0007669"/>
    <property type="project" value="UniProtKB-KW"/>
</dbReference>
<dbReference type="InterPro" id="IPR037523">
    <property type="entry name" value="VOC_core"/>
</dbReference>